<organism evidence="2 3">
    <name type="scientific">Metabacillus idriensis</name>
    <dbReference type="NCBI Taxonomy" id="324768"/>
    <lineage>
        <taxon>Bacteria</taxon>
        <taxon>Bacillati</taxon>
        <taxon>Bacillota</taxon>
        <taxon>Bacilli</taxon>
        <taxon>Bacillales</taxon>
        <taxon>Bacillaceae</taxon>
        <taxon>Metabacillus</taxon>
    </lineage>
</organism>
<dbReference type="Proteomes" id="UP000441585">
    <property type="component" value="Unassembled WGS sequence"/>
</dbReference>
<sequence>MSDITPANLRILSNGLDERLTDIDYDIARYERKLIALKLERESVTESIENLRKLKEERQ</sequence>
<dbReference type="EMBL" id="WKKF01000002">
    <property type="protein sequence ID" value="MRX54665.1"/>
    <property type="molecule type" value="Genomic_DNA"/>
</dbReference>
<evidence type="ECO:0000313" key="3">
    <source>
        <dbReference type="Proteomes" id="UP000441585"/>
    </source>
</evidence>
<accession>A0A6I2M8M8</accession>
<keyword evidence="1" id="KW-0175">Coiled coil</keyword>
<gene>
    <name evidence="2" type="ORF">GJU41_11845</name>
</gene>
<evidence type="ECO:0000313" key="2">
    <source>
        <dbReference type="EMBL" id="MRX54665.1"/>
    </source>
</evidence>
<dbReference type="AlphaFoldDB" id="A0A6I2M8M8"/>
<feature type="coiled-coil region" evidence="1">
    <location>
        <begin position="27"/>
        <end position="57"/>
    </location>
</feature>
<name>A0A6I2M8M8_9BACI</name>
<dbReference type="RefSeq" id="WP_154318682.1">
    <property type="nucleotide sequence ID" value="NZ_CAJGAA010000002.1"/>
</dbReference>
<comment type="caution">
    <text evidence="2">The sequence shown here is derived from an EMBL/GenBank/DDBJ whole genome shotgun (WGS) entry which is preliminary data.</text>
</comment>
<protein>
    <submittedName>
        <fullName evidence="2">Uncharacterized protein</fullName>
    </submittedName>
</protein>
<keyword evidence="3" id="KW-1185">Reference proteome</keyword>
<evidence type="ECO:0000256" key="1">
    <source>
        <dbReference type="SAM" id="Coils"/>
    </source>
</evidence>
<reference evidence="2 3" key="1">
    <citation type="submission" date="2019-11" db="EMBL/GenBank/DDBJ databases">
        <title>Bacillus idriensis genome.</title>
        <authorList>
            <person name="Konopka E.N."/>
            <person name="Newman J.D."/>
        </authorList>
    </citation>
    <scope>NUCLEOTIDE SEQUENCE [LARGE SCALE GENOMIC DNA]</scope>
    <source>
        <strain evidence="2 3">DSM 19097</strain>
    </source>
</reference>
<proteinExistence type="predicted"/>